<comment type="similarity">
    <text evidence="3">Belongs to the MoxR family.</text>
</comment>
<dbReference type="PANTHER" id="PTHR42759">
    <property type="entry name" value="MOXR FAMILY PROTEIN"/>
    <property type="match status" value="1"/>
</dbReference>
<evidence type="ECO:0000313" key="6">
    <source>
        <dbReference type="EMBL" id="QEF99216.1"/>
    </source>
</evidence>
<evidence type="ECO:0000256" key="3">
    <source>
        <dbReference type="ARBA" id="ARBA00061607"/>
    </source>
</evidence>
<evidence type="ECO:0000313" key="7">
    <source>
        <dbReference type="Proteomes" id="UP000321353"/>
    </source>
</evidence>
<proteinExistence type="inferred from homology"/>
<dbReference type="EC" id="3.6.3.-" evidence="6"/>
<keyword evidence="2" id="KW-0067">ATP-binding</keyword>
<organism evidence="6 7">
    <name type="scientific">Stieleria maiorica</name>
    <dbReference type="NCBI Taxonomy" id="2795974"/>
    <lineage>
        <taxon>Bacteria</taxon>
        <taxon>Pseudomonadati</taxon>
        <taxon>Planctomycetota</taxon>
        <taxon>Planctomycetia</taxon>
        <taxon>Pirellulales</taxon>
        <taxon>Pirellulaceae</taxon>
        <taxon>Stieleria</taxon>
    </lineage>
</organism>
<dbReference type="GO" id="GO:0005524">
    <property type="term" value="F:ATP binding"/>
    <property type="evidence" value="ECO:0007669"/>
    <property type="project" value="UniProtKB-KW"/>
</dbReference>
<dbReference type="AlphaFoldDB" id="A0A5B9MGI7"/>
<protein>
    <submittedName>
        <fullName evidence="6">ATPase RavA</fullName>
        <ecNumber evidence="6">3.6.3.-</ecNumber>
    </submittedName>
</protein>
<dbReference type="FunFam" id="3.40.50.300:FF:000640">
    <property type="entry name" value="MoxR family ATPase"/>
    <property type="match status" value="1"/>
</dbReference>
<keyword evidence="7" id="KW-1185">Reference proteome</keyword>
<accession>A0A5B9MGI7</accession>
<dbReference type="PANTHER" id="PTHR42759:SF1">
    <property type="entry name" value="MAGNESIUM-CHELATASE SUBUNIT CHLD"/>
    <property type="match status" value="1"/>
</dbReference>
<dbReference type="Proteomes" id="UP000321353">
    <property type="component" value="Chromosome"/>
</dbReference>
<dbReference type="GO" id="GO:0016887">
    <property type="term" value="F:ATP hydrolysis activity"/>
    <property type="evidence" value="ECO:0007669"/>
    <property type="project" value="InterPro"/>
</dbReference>
<evidence type="ECO:0000256" key="2">
    <source>
        <dbReference type="ARBA" id="ARBA00022840"/>
    </source>
</evidence>
<gene>
    <name evidence="6" type="primary">ravA_6</name>
    <name evidence="6" type="ORF">Mal15_32770</name>
</gene>
<evidence type="ECO:0000259" key="5">
    <source>
        <dbReference type="Pfam" id="PF17863"/>
    </source>
</evidence>
<dbReference type="InterPro" id="IPR027417">
    <property type="entry name" value="P-loop_NTPase"/>
</dbReference>
<dbReference type="Gene3D" id="1.10.8.80">
    <property type="entry name" value="Magnesium chelatase subunit I, C-Terminal domain"/>
    <property type="match status" value="1"/>
</dbReference>
<dbReference type="EMBL" id="CP036264">
    <property type="protein sequence ID" value="QEF99216.1"/>
    <property type="molecule type" value="Genomic_DNA"/>
</dbReference>
<evidence type="ECO:0000256" key="1">
    <source>
        <dbReference type="ARBA" id="ARBA00022741"/>
    </source>
</evidence>
<dbReference type="PIRSF" id="PIRSF002849">
    <property type="entry name" value="AAA_ATPase_chaperone_MoxR_prd"/>
    <property type="match status" value="1"/>
</dbReference>
<dbReference type="Gene3D" id="3.40.50.300">
    <property type="entry name" value="P-loop containing nucleotide triphosphate hydrolases"/>
    <property type="match status" value="1"/>
</dbReference>
<reference evidence="6 7" key="1">
    <citation type="submission" date="2019-02" db="EMBL/GenBank/DDBJ databases">
        <title>Planctomycetal bacteria perform biofilm scaping via a novel small molecule.</title>
        <authorList>
            <person name="Jeske O."/>
            <person name="Boedeker C."/>
            <person name="Wiegand S."/>
            <person name="Breitling P."/>
            <person name="Kallscheuer N."/>
            <person name="Jogler M."/>
            <person name="Rohde M."/>
            <person name="Petersen J."/>
            <person name="Medema M.H."/>
            <person name="Surup F."/>
            <person name="Jogler C."/>
        </authorList>
    </citation>
    <scope>NUCLEOTIDE SEQUENCE [LARGE SCALE GENOMIC DNA]</scope>
    <source>
        <strain evidence="6 7">Mal15</strain>
    </source>
</reference>
<dbReference type="CDD" id="cd00009">
    <property type="entry name" value="AAA"/>
    <property type="match status" value="1"/>
</dbReference>
<dbReference type="SUPFAM" id="SSF52540">
    <property type="entry name" value="P-loop containing nucleoside triphosphate hydrolases"/>
    <property type="match status" value="1"/>
</dbReference>
<dbReference type="InterPro" id="IPR041628">
    <property type="entry name" value="ChlI/MoxR_AAA_lid"/>
</dbReference>
<dbReference type="Pfam" id="PF07726">
    <property type="entry name" value="AAA_3"/>
    <property type="match status" value="1"/>
</dbReference>
<keyword evidence="6" id="KW-0378">Hydrolase</keyword>
<sequence>MDNSGEAASNDPAALGELSAADAARLNDAKKQISEELGKVIVGQQDVIDEIMIGLFSRGHVLLEGVPGLAKTLMISTLARTMDLAFSRIQFTPDLMPADVTGTEIIEEDRSSGHRAFRFMEGPLFANIILADEINRTPPKTQASLLEAMQERQVTVGRTRHPLPTPFFVLATQNPIEQEGTYPLPEAQQDRFMFKVFVEYPSFDEEFEVARRTTGTETGDVQAVLNADEIIRLQDLVRRVPVSDHVVRYALSLVRQTRVGDDGVPDFVNDLVGWGAGPRAVQFLILGGKARALLEGRFHVSIDDIQHLAKPVLRHRMVVNFAAESDGVTSDNVIDRIVAATPTTEDELSRDARFQKIFAS</sequence>
<feature type="domain" description="ATPase AAA-3" evidence="4">
    <location>
        <begin position="60"/>
        <end position="194"/>
    </location>
</feature>
<dbReference type="Pfam" id="PF17863">
    <property type="entry name" value="AAA_lid_2"/>
    <property type="match status" value="1"/>
</dbReference>
<name>A0A5B9MGI7_9BACT</name>
<evidence type="ECO:0000259" key="4">
    <source>
        <dbReference type="Pfam" id="PF07726"/>
    </source>
</evidence>
<dbReference type="InterPro" id="IPR050764">
    <property type="entry name" value="CbbQ/NirQ/NorQ/GpvN"/>
</dbReference>
<dbReference type="InterPro" id="IPR011703">
    <property type="entry name" value="ATPase_AAA-3"/>
</dbReference>
<dbReference type="KEGG" id="smam:Mal15_32770"/>
<dbReference type="RefSeq" id="WP_147868650.1">
    <property type="nucleotide sequence ID" value="NZ_CP036264.1"/>
</dbReference>
<keyword evidence="1" id="KW-0547">Nucleotide-binding</keyword>
<feature type="domain" description="ChlI/MoxR AAA lid" evidence="5">
    <location>
        <begin position="272"/>
        <end position="337"/>
    </location>
</feature>